<feature type="domain" description="ABC transmembrane type-1" evidence="9">
    <location>
        <begin position="18"/>
        <end position="301"/>
    </location>
</feature>
<dbReference type="RefSeq" id="WP_205005072.1">
    <property type="nucleotide sequence ID" value="NZ_CBCRXA010000001.1"/>
</dbReference>
<dbReference type="InterPro" id="IPR027417">
    <property type="entry name" value="P-loop_NTPase"/>
</dbReference>
<dbReference type="SUPFAM" id="SSF52540">
    <property type="entry name" value="P-loop containing nucleoside triphosphate hydrolases"/>
    <property type="match status" value="1"/>
</dbReference>
<dbReference type="Gene3D" id="1.20.1560.10">
    <property type="entry name" value="ABC transporter type 1, transmembrane domain"/>
    <property type="match status" value="1"/>
</dbReference>
<feature type="transmembrane region" description="Helical" evidence="7">
    <location>
        <begin position="244"/>
        <end position="262"/>
    </location>
</feature>
<dbReference type="PROSITE" id="PS50893">
    <property type="entry name" value="ABC_TRANSPORTER_2"/>
    <property type="match status" value="1"/>
</dbReference>
<dbReference type="EMBL" id="JAFBEV010000001">
    <property type="protein sequence ID" value="MBM7656718.1"/>
    <property type="molecule type" value="Genomic_DNA"/>
</dbReference>
<dbReference type="Proteomes" id="UP000823201">
    <property type="component" value="Unassembled WGS sequence"/>
</dbReference>
<dbReference type="PANTHER" id="PTHR43394:SF1">
    <property type="entry name" value="ATP-BINDING CASSETTE SUB-FAMILY B MEMBER 10, MITOCHONDRIAL"/>
    <property type="match status" value="1"/>
</dbReference>
<feature type="transmembrane region" description="Helical" evidence="7">
    <location>
        <begin position="155"/>
        <end position="179"/>
    </location>
</feature>
<sequence length="581" mass="66394">MRTWIVPYMMKHWRRLSLSVFVSLLGALCAAGLLFTSGYLISKAALRPENILMIYVPIVGVRTFGIFRAVFQYTARLTSHDTILRILSEMRTRLYNKLEPVALFHRSYYQAGDVLAILSDDMEHLQDIYLRTALPGATAVIVYGFWIAVVGSLDGIFALLIGLYLLLLLVFFPLFSLLWSRHKRKSLLKHRHQLYEKMTDAVLGIGDWILSGRQQAFLAAHDQLEKQATQENRRLEDFRRLRDLLSQLLIGGAVLIILYWTGGMAADGHISRTLIAAFVLVIFSISETLIPVSEAVERLPQYNEAFQRLNTIAGKEPKYSINESSIQPKLDERSVTICADNLFYRYSENEDWAVENISLSIHQGERVALIGRSGAGKSTLTHLIYGALKPQHGTITLNGIPCEHFGHRMSRRISVLNQNPHLFDTSVLNNIKLGNEQASFEAIVQATKWVRLHEKIERLPNGYQTQMHEAGSIFSGGEQERLALARILLQDNPIVILDEPTVGLDPITEKELLQTIFETLEGKTLLWITHHLTGTEKMNQIIFMEDGRFEMHGTHQQLLDRYPRYRRLYQLDVPEHLRRQL</sequence>
<keyword evidence="4 10" id="KW-0067">ATP-binding</keyword>
<dbReference type="SUPFAM" id="SSF90123">
    <property type="entry name" value="ABC transporter transmembrane region"/>
    <property type="match status" value="1"/>
</dbReference>
<protein>
    <submittedName>
        <fullName evidence="10">ATP-binding cassette subfamily C protein CydC</fullName>
    </submittedName>
</protein>
<dbReference type="CDD" id="cd03247">
    <property type="entry name" value="ABCC_cytochrome_bd"/>
    <property type="match status" value="1"/>
</dbReference>
<name>A0ABS2Q4K5_9BACL</name>
<keyword evidence="11" id="KW-1185">Reference proteome</keyword>
<evidence type="ECO:0000313" key="10">
    <source>
        <dbReference type="EMBL" id="MBM7656718.1"/>
    </source>
</evidence>
<reference evidence="10 11" key="1">
    <citation type="submission" date="2021-01" db="EMBL/GenBank/DDBJ databases">
        <title>Genomic Encyclopedia of Type Strains, Phase IV (KMG-IV): sequencing the most valuable type-strain genomes for metagenomic binning, comparative biology and taxonomic classification.</title>
        <authorList>
            <person name="Goeker M."/>
        </authorList>
    </citation>
    <scope>NUCLEOTIDE SEQUENCE [LARGE SCALE GENOMIC DNA]</scope>
    <source>
        <strain evidence="10 11">DSM 100968</strain>
    </source>
</reference>
<keyword evidence="3" id="KW-0547">Nucleotide-binding</keyword>
<dbReference type="PROSITE" id="PS50929">
    <property type="entry name" value="ABC_TM1F"/>
    <property type="match status" value="1"/>
</dbReference>
<evidence type="ECO:0000256" key="5">
    <source>
        <dbReference type="ARBA" id="ARBA00022989"/>
    </source>
</evidence>
<evidence type="ECO:0000259" key="9">
    <source>
        <dbReference type="PROSITE" id="PS50929"/>
    </source>
</evidence>
<evidence type="ECO:0000256" key="2">
    <source>
        <dbReference type="ARBA" id="ARBA00022692"/>
    </source>
</evidence>
<dbReference type="InterPro" id="IPR036640">
    <property type="entry name" value="ABC1_TM_sf"/>
</dbReference>
<dbReference type="GO" id="GO:0005524">
    <property type="term" value="F:ATP binding"/>
    <property type="evidence" value="ECO:0007669"/>
    <property type="project" value="UniProtKB-KW"/>
</dbReference>
<comment type="caution">
    <text evidence="10">The sequence shown here is derived from an EMBL/GenBank/DDBJ whole genome shotgun (WGS) entry which is preliminary data.</text>
</comment>
<dbReference type="InterPro" id="IPR039421">
    <property type="entry name" value="Type_1_exporter"/>
</dbReference>
<evidence type="ECO:0000256" key="4">
    <source>
        <dbReference type="ARBA" id="ARBA00022840"/>
    </source>
</evidence>
<feature type="domain" description="ABC transporter" evidence="8">
    <location>
        <begin position="337"/>
        <end position="571"/>
    </location>
</feature>
<dbReference type="PANTHER" id="PTHR43394">
    <property type="entry name" value="ATP-DEPENDENT PERMEASE MDL1, MITOCHONDRIAL"/>
    <property type="match status" value="1"/>
</dbReference>
<dbReference type="Pfam" id="PF00005">
    <property type="entry name" value="ABC_tran"/>
    <property type="match status" value="1"/>
</dbReference>
<accession>A0ABS2Q4K5</accession>
<comment type="subcellular location">
    <subcellularLocation>
        <location evidence="1">Cell membrane</location>
        <topology evidence="1">Multi-pass membrane protein</topology>
    </subcellularLocation>
</comment>
<dbReference type="Gene3D" id="3.40.50.300">
    <property type="entry name" value="P-loop containing nucleotide triphosphate hydrolases"/>
    <property type="match status" value="1"/>
</dbReference>
<evidence type="ECO:0000256" key="1">
    <source>
        <dbReference type="ARBA" id="ARBA00004651"/>
    </source>
</evidence>
<dbReference type="Pfam" id="PF00664">
    <property type="entry name" value="ABC_membrane"/>
    <property type="match status" value="1"/>
</dbReference>
<dbReference type="InterPro" id="IPR011527">
    <property type="entry name" value="ABC1_TM_dom"/>
</dbReference>
<keyword evidence="6 7" id="KW-0472">Membrane</keyword>
<feature type="transmembrane region" description="Helical" evidence="7">
    <location>
        <begin position="128"/>
        <end position="149"/>
    </location>
</feature>
<dbReference type="InterPro" id="IPR003593">
    <property type="entry name" value="AAA+_ATPase"/>
</dbReference>
<dbReference type="InterPro" id="IPR003439">
    <property type="entry name" value="ABC_transporter-like_ATP-bd"/>
</dbReference>
<evidence type="ECO:0000256" key="3">
    <source>
        <dbReference type="ARBA" id="ARBA00022741"/>
    </source>
</evidence>
<evidence type="ECO:0000259" key="8">
    <source>
        <dbReference type="PROSITE" id="PS50893"/>
    </source>
</evidence>
<evidence type="ECO:0000256" key="7">
    <source>
        <dbReference type="SAM" id="Phobius"/>
    </source>
</evidence>
<proteinExistence type="predicted"/>
<organism evidence="10 11">
    <name type="scientific">Sporolactobacillus spathodeae</name>
    <dbReference type="NCBI Taxonomy" id="1465502"/>
    <lineage>
        <taxon>Bacteria</taxon>
        <taxon>Bacillati</taxon>
        <taxon>Bacillota</taxon>
        <taxon>Bacilli</taxon>
        <taxon>Bacillales</taxon>
        <taxon>Sporolactobacillaceae</taxon>
        <taxon>Sporolactobacillus</taxon>
    </lineage>
</organism>
<dbReference type="NCBIfam" id="TIGR02868">
    <property type="entry name" value="CydC"/>
    <property type="match status" value="1"/>
</dbReference>
<evidence type="ECO:0000256" key="6">
    <source>
        <dbReference type="ARBA" id="ARBA00023136"/>
    </source>
</evidence>
<gene>
    <name evidence="10" type="ORF">JOC27_000154</name>
</gene>
<dbReference type="InterPro" id="IPR014223">
    <property type="entry name" value="ABC_CydC/D"/>
</dbReference>
<evidence type="ECO:0000313" key="11">
    <source>
        <dbReference type="Proteomes" id="UP000823201"/>
    </source>
</evidence>
<keyword evidence="2 7" id="KW-0812">Transmembrane</keyword>
<dbReference type="SMART" id="SM00382">
    <property type="entry name" value="AAA"/>
    <property type="match status" value="1"/>
</dbReference>
<feature type="transmembrane region" description="Helical" evidence="7">
    <location>
        <begin position="52"/>
        <end position="71"/>
    </location>
</feature>
<keyword evidence="5 7" id="KW-1133">Transmembrane helix</keyword>